<feature type="domain" description="Lycopene cyclase" evidence="9">
    <location>
        <begin position="3"/>
        <end position="93"/>
    </location>
</feature>
<feature type="transmembrane region" description="Helical" evidence="8">
    <location>
        <begin position="108"/>
        <end position="124"/>
    </location>
</feature>
<dbReference type="EMBL" id="CP014224">
    <property type="protein sequence ID" value="ANW96428.1"/>
    <property type="molecule type" value="Genomic_DNA"/>
</dbReference>
<comment type="pathway">
    <text evidence="2">Carotenoid biosynthesis.</text>
</comment>
<dbReference type="STRING" id="1790137.AXE80_09115"/>
<keyword evidence="11" id="KW-1185">Reference proteome</keyword>
<keyword evidence="3 8" id="KW-0812">Transmembrane</keyword>
<feature type="domain" description="Lycopene cyclase" evidence="9">
    <location>
        <begin position="128"/>
        <end position="221"/>
    </location>
</feature>
<proteinExistence type="predicted"/>
<keyword evidence="6 8" id="KW-0472">Membrane</keyword>
<evidence type="ECO:0000256" key="8">
    <source>
        <dbReference type="SAM" id="Phobius"/>
    </source>
</evidence>
<evidence type="ECO:0000256" key="2">
    <source>
        <dbReference type="ARBA" id="ARBA00004829"/>
    </source>
</evidence>
<dbReference type="GO" id="GO:0016872">
    <property type="term" value="F:intramolecular lyase activity"/>
    <property type="evidence" value="ECO:0007669"/>
    <property type="project" value="InterPro"/>
</dbReference>
<dbReference type="Proteomes" id="UP000092967">
    <property type="component" value="Chromosome"/>
</dbReference>
<name>A0A1B1Y6R1_9FLAO</name>
<evidence type="ECO:0000256" key="6">
    <source>
        <dbReference type="ARBA" id="ARBA00023136"/>
    </source>
</evidence>
<dbReference type="GO" id="GO:0016020">
    <property type="term" value="C:membrane"/>
    <property type="evidence" value="ECO:0007669"/>
    <property type="project" value="UniProtKB-SubCell"/>
</dbReference>
<evidence type="ECO:0000256" key="7">
    <source>
        <dbReference type="ARBA" id="ARBA00023235"/>
    </source>
</evidence>
<keyword evidence="7" id="KW-0413">Isomerase</keyword>
<evidence type="ECO:0000256" key="4">
    <source>
        <dbReference type="ARBA" id="ARBA00022746"/>
    </source>
</evidence>
<dbReference type="AlphaFoldDB" id="A0A1B1Y6R1"/>
<protein>
    <submittedName>
        <fullName evidence="10">Lycopene cyclase</fullName>
    </submittedName>
</protein>
<evidence type="ECO:0000313" key="11">
    <source>
        <dbReference type="Proteomes" id="UP000092967"/>
    </source>
</evidence>
<feature type="transmembrane region" description="Helical" evidence="8">
    <location>
        <begin position="34"/>
        <end position="58"/>
    </location>
</feature>
<dbReference type="InterPro" id="IPR017825">
    <property type="entry name" value="Lycopene_cyclase_dom"/>
</dbReference>
<comment type="subcellular location">
    <subcellularLocation>
        <location evidence="1">Membrane</location>
        <topology evidence="1">Multi-pass membrane protein</topology>
    </subcellularLocation>
</comment>
<evidence type="ECO:0000256" key="5">
    <source>
        <dbReference type="ARBA" id="ARBA00022989"/>
    </source>
</evidence>
<keyword evidence="4" id="KW-0125">Carotenoid biosynthesis</keyword>
<evidence type="ECO:0000313" key="10">
    <source>
        <dbReference type="EMBL" id="ANW96428.1"/>
    </source>
</evidence>
<evidence type="ECO:0000256" key="1">
    <source>
        <dbReference type="ARBA" id="ARBA00004141"/>
    </source>
</evidence>
<dbReference type="KEGG" id="wfu:AXE80_09115"/>
<feature type="transmembrane region" description="Helical" evidence="8">
    <location>
        <begin position="194"/>
        <end position="217"/>
    </location>
</feature>
<evidence type="ECO:0000259" key="9">
    <source>
        <dbReference type="Pfam" id="PF18916"/>
    </source>
</evidence>
<feature type="transmembrane region" description="Helical" evidence="8">
    <location>
        <begin position="78"/>
        <end position="99"/>
    </location>
</feature>
<dbReference type="RefSeq" id="WP_068826534.1">
    <property type="nucleotide sequence ID" value="NZ_CP014224.1"/>
</dbReference>
<sequence length="229" mass="27411">MQYTYLLINIACISIPFIASFYKKHAFYKEWKYFFLSCMLVGTFFLIWDEIFTQLDFWGFNPTYLTGIYLGHLPLEEILFFVCIPYACSFTYFAFLYLIPNKKNNQKLIKFNYILALFLLGLGILNYHKWYTFLTFLFLGIFLLYLKKLKVNLFYYYLTFATILPFFFMSNGILTGSFLEAPIVWYNNTQNLGIRMFTIPVEDTFYGMLLIFGNIYFHQYFKQKANAKS</sequence>
<gene>
    <name evidence="10" type="ORF">AXE80_09115</name>
</gene>
<feature type="transmembrane region" description="Helical" evidence="8">
    <location>
        <begin position="153"/>
        <end position="174"/>
    </location>
</feature>
<dbReference type="GO" id="GO:0045436">
    <property type="term" value="F:lycopene beta cyclase activity"/>
    <property type="evidence" value="ECO:0007669"/>
    <property type="project" value="UniProtKB-ARBA"/>
</dbReference>
<feature type="transmembrane region" description="Helical" evidence="8">
    <location>
        <begin position="130"/>
        <end position="146"/>
    </location>
</feature>
<dbReference type="OrthoDB" id="5195186at2"/>
<dbReference type="Pfam" id="PF18916">
    <property type="entry name" value="Lycopene_cyc"/>
    <property type="match status" value="2"/>
</dbReference>
<reference evidence="10 11" key="1">
    <citation type="submission" date="2016-02" db="EMBL/GenBank/DDBJ databases">
        <authorList>
            <person name="Wen L."/>
            <person name="He K."/>
            <person name="Yang H."/>
        </authorList>
    </citation>
    <scope>NUCLEOTIDE SEQUENCE [LARGE SCALE GENOMIC DNA]</scope>
    <source>
        <strain evidence="10 11">CZ1127</strain>
    </source>
</reference>
<dbReference type="NCBIfam" id="TIGR03462">
    <property type="entry name" value="CarR_dom_SF"/>
    <property type="match status" value="1"/>
</dbReference>
<feature type="transmembrane region" description="Helical" evidence="8">
    <location>
        <begin position="6"/>
        <end position="22"/>
    </location>
</feature>
<dbReference type="GO" id="GO:0016117">
    <property type="term" value="P:carotenoid biosynthetic process"/>
    <property type="evidence" value="ECO:0007669"/>
    <property type="project" value="UniProtKB-KW"/>
</dbReference>
<accession>A0A1B1Y6R1</accession>
<evidence type="ECO:0000256" key="3">
    <source>
        <dbReference type="ARBA" id="ARBA00022692"/>
    </source>
</evidence>
<keyword evidence="5 8" id="KW-1133">Transmembrane helix</keyword>
<organism evidence="10 11">
    <name type="scientific">Wenyingzhuangia fucanilytica</name>
    <dbReference type="NCBI Taxonomy" id="1790137"/>
    <lineage>
        <taxon>Bacteria</taxon>
        <taxon>Pseudomonadati</taxon>
        <taxon>Bacteroidota</taxon>
        <taxon>Flavobacteriia</taxon>
        <taxon>Flavobacteriales</taxon>
        <taxon>Flavobacteriaceae</taxon>
        <taxon>Wenyingzhuangia</taxon>
    </lineage>
</organism>